<keyword evidence="8" id="KW-1185">Reference proteome</keyword>
<proteinExistence type="inferred from homology"/>
<comment type="similarity">
    <text evidence="2 6">Belongs to the transposase mutator family.</text>
</comment>
<comment type="function">
    <text evidence="1 6">Required for the transposition of the insertion element.</text>
</comment>
<accession>A0ABS6E0C9</accession>
<dbReference type="RefSeq" id="WP_216572331.1">
    <property type="nucleotide sequence ID" value="NZ_JAHLOQ010000095.1"/>
</dbReference>
<evidence type="ECO:0000313" key="8">
    <source>
        <dbReference type="Proteomes" id="UP001196301"/>
    </source>
</evidence>
<evidence type="ECO:0000256" key="1">
    <source>
        <dbReference type="ARBA" id="ARBA00002190"/>
    </source>
</evidence>
<dbReference type="InterPro" id="IPR001207">
    <property type="entry name" value="Transposase_mutator"/>
</dbReference>
<dbReference type="EMBL" id="JAHLOQ010000095">
    <property type="protein sequence ID" value="MBU5337569.1"/>
    <property type="molecule type" value="Genomic_DNA"/>
</dbReference>
<dbReference type="Pfam" id="PF00872">
    <property type="entry name" value="Transposase_mut"/>
    <property type="match status" value="1"/>
</dbReference>
<evidence type="ECO:0000313" key="7">
    <source>
        <dbReference type="EMBL" id="MBU5337569.1"/>
    </source>
</evidence>
<protein>
    <recommendedName>
        <fullName evidence="6">Mutator family transposase</fullName>
    </recommendedName>
</protein>
<evidence type="ECO:0000256" key="5">
    <source>
        <dbReference type="ARBA" id="ARBA00023172"/>
    </source>
</evidence>
<sequence>MSNLSKELIRQIIADGGFQTPKDIGDYLKDMFKDVIQEMLEKELALELGYEKGDSLNKHTENRRNGYSKKTVKSQFGNIELDIPRDRDNNYDPQVIPKHTRDISGLEEKIISLYARGMSTRDIHDQIKDLYGIEISAEYVSHITDVVIEHARLWQNRPLEPVYPFVFMDAIHYKVKEDSKIKNKAAYVILGVNKDGFKDILGIWIGGSETSKFWYSILTDLKNRGVKDVL</sequence>
<dbReference type="NCBIfam" id="NF033543">
    <property type="entry name" value="transpos_IS256"/>
    <property type="match status" value="1"/>
</dbReference>
<dbReference type="PANTHER" id="PTHR33217:SF5">
    <property type="entry name" value="MUTATOR FAMILY TRANSPOSASE"/>
    <property type="match status" value="1"/>
</dbReference>
<dbReference type="Proteomes" id="UP001196301">
    <property type="component" value="Unassembled WGS sequence"/>
</dbReference>
<gene>
    <name evidence="7" type="ORF">KQI20_14415</name>
</gene>
<organism evidence="7 8">
    <name type="scientific">Intestinibacter bartlettii</name>
    <dbReference type="NCBI Taxonomy" id="261299"/>
    <lineage>
        <taxon>Bacteria</taxon>
        <taxon>Bacillati</taxon>
        <taxon>Bacillota</taxon>
        <taxon>Clostridia</taxon>
        <taxon>Peptostreptococcales</taxon>
        <taxon>Peptostreptococcaceae</taxon>
        <taxon>Intestinibacter</taxon>
    </lineage>
</organism>
<evidence type="ECO:0000256" key="2">
    <source>
        <dbReference type="ARBA" id="ARBA00010961"/>
    </source>
</evidence>
<name>A0ABS6E0C9_9FIRM</name>
<feature type="non-terminal residue" evidence="7">
    <location>
        <position position="230"/>
    </location>
</feature>
<keyword evidence="3 6" id="KW-0815">Transposition</keyword>
<evidence type="ECO:0000256" key="6">
    <source>
        <dbReference type="RuleBase" id="RU365089"/>
    </source>
</evidence>
<comment type="caution">
    <text evidence="7">The sequence shown here is derived from an EMBL/GenBank/DDBJ whole genome shotgun (WGS) entry which is preliminary data.</text>
</comment>
<evidence type="ECO:0000256" key="3">
    <source>
        <dbReference type="ARBA" id="ARBA00022578"/>
    </source>
</evidence>
<dbReference type="PANTHER" id="PTHR33217">
    <property type="entry name" value="TRANSPOSASE FOR INSERTION SEQUENCE ELEMENT IS1081"/>
    <property type="match status" value="1"/>
</dbReference>
<reference evidence="7 8" key="1">
    <citation type="submission" date="2021-06" db="EMBL/GenBank/DDBJ databases">
        <authorList>
            <person name="Sun Q."/>
            <person name="Li D."/>
        </authorList>
    </citation>
    <scope>NUCLEOTIDE SEQUENCE [LARGE SCALE GENOMIC DNA]</scope>
    <source>
        <strain evidence="7 8">N19</strain>
    </source>
</reference>
<keyword evidence="5 6" id="KW-0233">DNA recombination</keyword>
<keyword evidence="4 6" id="KW-0238">DNA-binding</keyword>
<evidence type="ECO:0000256" key="4">
    <source>
        <dbReference type="ARBA" id="ARBA00023125"/>
    </source>
</evidence>
<keyword evidence="6" id="KW-0814">Transposable element</keyword>